<dbReference type="EMBL" id="PDLN01000009">
    <property type="protein sequence ID" value="RDW76196.1"/>
    <property type="molecule type" value="Genomic_DNA"/>
</dbReference>
<proteinExistence type="predicted"/>
<dbReference type="OrthoDB" id="1523883at2759"/>
<reference evidence="2 3" key="1">
    <citation type="journal article" date="2018" name="IMA Fungus">
        <title>IMA Genome-F 9: Draft genome sequence of Annulohypoxylon stygium, Aspergillus mulundensis, Berkeleyomyces basicola (syn. Thielaviopsis basicola), Ceratocystis smalleyi, two Cercospora beticola strains, Coleophoma cylindrospora, Fusarium fracticaudum, Phialophora cf. hyalina, and Morchella septimelata.</title>
        <authorList>
            <person name="Wingfield B.D."/>
            <person name="Bills G.F."/>
            <person name="Dong Y."/>
            <person name="Huang W."/>
            <person name="Nel W.J."/>
            <person name="Swalarsk-Parry B.S."/>
            <person name="Vaghefi N."/>
            <person name="Wilken P.M."/>
            <person name="An Z."/>
            <person name="de Beer Z.W."/>
            <person name="De Vos L."/>
            <person name="Chen L."/>
            <person name="Duong T.A."/>
            <person name="Gao Y."/>
            <person name="Hammerbacher A."/>
            <person name="Kikkert J.R."/>
            <person name="Li Y."/>
            <person name="Li H."/>
            <person name="Li K."/>
            <person name="Li Q."/>
            <person name="Liu X."/>
            <person name="Ma X."/>
            <person name="Naidoo K."/>
            <person name="Pethybridge S.J."/>
            <person name="Sun J."/>
            <person name="Steenkamp E.T."/>
            <person name="van der Nest M.A."/>
            <person name="van Wyk S."/>
            <person name="Wingfield M.J."/>
            <person name="Xiong C."/>
            <person name="Yue Q."/>
            <person name="Zhang X."/>
        </authorList>
    </citation>
    <scope>NUCLEOTIDE SEQUENCE [LARGE SCALE GENOMIC DNA]</scope>
    <source>
        <strain evidence="2 3">BP5796</strain>
    </source>
</reference>
<evidence type="ECO:0000256" key="1">
    <source>
        <dbReference type="SAM" id="Phobius"/>
    </source>
</evidence>
<gene>
    <name evidence="2" type="ORF">BP5796_07017</name>
</gene>
<organism evidence="2 3">
    <name type="scientific">Coleophoma crateriformis</name>
    <dbReference type="NCBI Taxonomy" id="565419"/>
    <lineage>
        <taxon>Eukaryota</taxon>
        <taxon>Fungi</taxon>
        <taxon>Dikarya</taxon>
        <taxon>Ascomycota</taxon>
        <taxon>Pezizomycotina</taxon>
        <taxon>Leotiomycetes</taxon>
        <taxon>Helotiales</taxon>
        <taxon>Dermateaceae</taxon>
        <taxon>Coleophoma</taxon>
    </lineage>
</organism>
<comment type="caution">
    <text evidence="2">The sequence shown here is derived from an EMBL/GenBank/DDBJ whole genome shotgun (WGS) entry which is preliminary data.</text>
</comment>
<keyword evidence="1" id="KW-1133">Transmembrane helix</keyword>
<evidence type="ECO:0008006" key="4">
    <source>
        <dbReference type="Google" id="ProtNLM"/>
    </source>
</evidence>
<feature type="transmembrane region" description="Helical" evidence="1">
    <location>
        <begin position="58"/>
        <end position="80"/>
    </location>
</feature>
<keyword evidence="1" id="KW-0812">Transmembrane</keyword>
<feature type="transmembrane region" description="Helical" evidence="1">
    <location>
        <begin position="141"/>
        <end position="162"/>
    </location>
</feature>
<accession>A0A3D8RQI0</accession>
<dbReference type="AlphaFoldDB" id="A0A3D8RQI0"/>
<dbReference type="Proteomes" id="UP000256328">
    <property type="component" value="Unassembled WGS sequence"/>
</dbReference>
<evidence type="ECO:0000313" key="3">
    <source>
        <dbReference type="Proteomes" id="UP000256328"/>
    </source>
</evidence>
<keyword evidence="3" id="KW-1185">Reference proteome</keyword>
<name>A0A3D8RQI0_9HELO</name>
<sequence>MPSTTIEVLRTAPIFLGTILTTQRISQYYAFSTFLSKELPDRDRPAFKSWFRIMCPRFLNIVEFITVVQYVLLAVNTGLTPYHNHALLRSKILYGVALALGLLPFACFLKMLKLYRGMMDEKTTPEDSLRMLDTWLKINNWRIWGTEVPALLIIFAAIVNAWG</sequence>
<feature type="transmembrane region" description="Helical" evidence="1">
    <location>
        <begin position="92"/>
        <end position="112"/>
    </location>
</feature>
<protein>
    <recommendedName>
        <fullName evidence="4">DUF1772-domain-containing protein</fullName>
    </recommendedName>
</protein>
<evidence type="ECO:0000313" key="2">
    <source>
        <dbReference type="EMBL" id="RDW76196.1"/>
    </source>
</evidence>
<keyword evidence="1" id="KW-0472">Membrane</keyword>